<feature type="active site" description="Proton donor/acceptor" evidence="7">
    <location>
        <position position="69"/>
    </location>
</feature>
<comment type="similarity">
    <text evidence="7">Belongs to the aspartate/glutamate racemases family.</text>
</comment>
<evidence type="ECO:0000256" key="5">
    <source>
        <dbReference type="ARBA" id="ARBA00023235"/>
    </source>
</evidence>
<dbReference type="InterPro" id="IPR015942">
    <property type="entry name" value="Asp/Glu/hydantoin_racemase"/>
</dbReference>
<dbReference type="InterPro" id="IPR018187">
    <property type="entry name" value="Asp/Glu_racemase_AS_1"/>
</dbReference>
<comment type="catalytic activity">
    <reaction evidence="1 7">
        <text>L-glutamate = D-glutamate</text>
        <dbReference type="Rhea" id="RHEA:12813"/>
        <dbReference type="ChEBI" id="CHEBI:29985"/>
        <dbReference type="ChEBI" id="CHEBI:29986"/>
        <dbReference type="EC" id="5.1.1.3"/>
    </reaction>
</comment>
<keyword evidence="3 7" id="KW-0133">Cell shape</keyword>
<feature type="binding site" evidence="7">
    <location>
        <begin position="202"/>
        <end position="203"/>
    </location>
    <ligand>
        <name>substrate</name>
    </ligand>
</feature>
<dbReference type="Gene3D" id="3.40.50.1860">
    <property type="match status" value="2"/>
</dbReference>
<evidence type="ECO:0000256" key="6">
    <source>
        <dbReference type="ARBA" id="ARBA00023316"/>
    </source>
</evidence>
<keyword evidence="4 7" id="KW-0573">Peptidoglycan synthesis</keyword>
<dbReference type="GO" id="GO:0008360">
    <property type="term" value="P:regulation of cell shape"/>
    <property type="evidence" value="ECO:0007669"/>
    <property type="project" value="UniProtKB-KW"/>
</dbReference>
<comment type="pathway">
    <text evidence="7">Cell wall biogenesis; peptidoglycan biosynthesis.</text>
</comment>
<gene>
    <name evidence="7 8" type="primary">murI</name>
    <name evidence="8" type="ORF">CO057_01820</name>
</gene>
<dbReference type="HAMAP" id="MF_00258">
    <property type="entry name" value="Glu_racemase"/>
    <property type="match status" value="1"/>
</dbReference>
<feature type="active site" description="Proton donor/acceptor" evidence="7">
    <location>
        <position position="201"/>
    </location>
</feature>
<dbReference type="Pfam" id="PF01177">
    <property type="entry name" value="Asp_Glu_race"/>
    <property type="match status" value="1"/>
</dbReference>
<dbReference type="PROSITE" id="PS00923">
    <property type="entry name" value="ASP_GLU_RACEMASE_1"/>
    <property type="match status" value="1"/>
</dbReference>
<dbReference type="PANTHER" id="PTHR21198">
    <property type="entry name" value="GLUTAMATE RACEMASE"/>
    <property type="match status" value="1"/>
</dbReference>
<feature type="binding site" evidence="7">
    <location>
        <begin position="70"/>
        <end position="71"/>
    </location>
    <ligand>
        <name>substrate</name>
    </ligand>
</feature>
<dbReference type="UniPathway" id="UPA00219"/>
<dbReference type="InterPro" id="IPR004391">
    <property type="entry name" value="Glu_race"/>
</dbReference>
<name>A0A2M8EPH1_9BACT</name>
<comment type="caution">
    <text evidence="8">The sequence shown here is derived from an EMBL/GenBank/DDBJ whole genome shotgun (WGS) entry which is preliminary data.</text>
</comment>
<dbReference type="NCBIfam" id="TIGR00067">
    <property type="entry name" value="glut_race"/>
    <property type="match status" value="1"/>
</dbReference>
<feature type="binding site" evidence="7">
    <location>
        <begin position="6"/>
        <end position="7"/>
    </location>
    <ligand>
        <name>substrate</name>
    </ligand>
</feature>
<keyword evidence="6 7" id="KW-0961">Cell wall biogenesis/degradation</keyword>
<protein>
    <recommendedName>
        <fullName evidence="2 7">Glutamate racemase</fullName>
        <ecNumber evidence="2 7">5.1.1.3</ecNumber>
    </recommendedName>
</protein>
<sequence>MIGVFDSGVGGLTILKSIHKKLPEYSTIYLGDNARAPYGDLSQEQITAYTWEGVRFLFESGCSLVVLACNTASAQALQTIQQEYLRPDSGKKVLGIIRPTVEAMSELGQERGNLVTNEVTKLPQIKALGIFATQATVDSEIYLDEFKDQKSELEIYQQACPGWVMMIENGEDKNKALEIIKADIDKLFSQNSTIDAVLLACTHYPFFHDQVVQSLPAGIKVFDQGDLVADKLVDYIKRHTEINDQLDRTSKRQFFTTGKAEHVSKVAETIVGEKIDFEHIDLNAESR</sequence>
<dbReference type="InterPro" id="IPR001920">
    <property type="entry name" value="Asp/Glu_race"/>
</dbReference>
<dbReference type="EC" id="5.1.1.3" evidence="2 7"/>
<dbReference type="Proteomes" id="UP000230251">
    <property type="component" value="Unassembled WGS sequence"/>
</dbReference>
<dbReference type="EMBL" id="PFSI01000029">
    <property type="protein sequence ID" value="PJC24624.1"/>
    <property type="molecule type" value="Genomic_DNA"/>
</dbReference>
<dbReference type="AlphaFoldDB" id="A0A2M8EPH1"/>
<evidence type="ECO:0000256" key="1">
    <source>
        <dbReference type="ARBA" id="ARBA00001602"/>
    </source>
</evidence>
<evidence type="ECO:0000313" key="8">
    <source>
        <dbReference type="EMBL" id="PJC24624.1"/>
    </source>
</evidence>
<organism evidence="8 9">
    <name type="scientific">Candidatus Uhrbacteria bacterium CG_4_9_14_0_2_um_filter_41_50</name>
    <dbReference type="NCBI Taxonomy" id="1975031"/>
    <lineage>
        <taxon>Bacteria</taxon>
        <taxon>Candidatus Uhriibacteriota</taxon>
    </lineage>
</organism>
<accession>A0A2M8EPH1</accession>
<evidence type="ECO:0000313" key="9">
    <source>
        <dbReference type="Proteomes" id="UP000230251"/>
    </source>
</evidence>
<dbReference type="SUPFAM" id="SSF53681">
    <property type="entry name" value="Aspartate/glutamate racemase"/>
    <property type="match status" value="2"/>
</dbReference>
<dbReference type="PANTHER" id="PTHR21198:SF2">
    <property type="entry name" value="GLUTAMATE RACEMASE"/>
    <property type="match status" value="1"/>
</dbReference>
<evidence type="ECO:0000256" key="2">
    <source>
        <dbReference type="ARBA" id="ARBA00013090"/>
    </source>
</evidence>
<dbReference type="GO" id="GO:0009252">
    <property type="term" value="P:peptidoglycan biosynthetic process"/>
    <property type="evidence" value="ECO:0007669"/>
    <property type="project" value="UniProtKB-UniRule"/>
</dbReference>
<keyword evidence="5 7" id="KW-0413">Isomerase</keyword>
<dbReference type="GO" id="GO:0071555">
    <property type="term" value="P:cell wall organization"/>
    <property type="evidence" value="ECO:0007669"/>
    <property type="project" value="UniProtKB-KW"/>
</dbReference>
<feature type="binding site" evidence="7">
    <location>
        <begin position="38"/>
        <end position="39"/>
    </location>
    <ligand>
        <name>substrate</name>
    </ligand>
</feature>
<dbReference type="GO" id="GO:0008881">
    <property type="term" value="F:glutamate racemase activity"/>
    <property type="evidence" value="ECO:0007669"/>
    <property type="project" value="UniProtKB-UniRule"/>
</dbReference>
<evidence type="ECO:0000256" key="7">
    <source>
        <dbReference type="HAMAP-Rule" id="MF_00258"/>
    </source>
</evidence>
<proteinExistence type="inferred from homology"/>
<comment type="function">
    <text evidence="7">Provides the (R)-glutamate required for cell wall biosynthesis.</text>
</comment>
<evidence type="ECO:0000256" key="3">
    <source>
        <dbReference type="ARBA" id="ARBA00022960"/>
    </source>
</evidence>
<reference evidence="9" key="1">
    <citation type="submission" date="2017-09" db="EMBL/GenBank/DDBJ databases">
        <title>Depth-based differentiation of microbial function through sediment-hosted aquifers and enrichment of novel symbionts in the deep terrestrial subsurface.</title>
        <authorList>
            <person name="Probst A.J."/>
            <person name="Ladd B."/>
            <person name="Jarett J.K."/>
            <person name="Geller-Mcgrath D.E."/>
            <person name="Sieber C.M.K."/>
            <person name="Emerson J.B."/>
            <person name="Anantharaman K."/>
            <person name="Thomas B.C."/>
            <person name="Malmstrom R."/>
            <person name="Stieglmeier M."/>
            <person name="Klingl A."/>
            <person name="Woyke T."/>
            <person name="Ryan C.M."/>
            <person name="Banfield J.F."/>
        </authorList>
    </citation>
    <scope>NUCLEOTIDE SEQUENCE [LARGE SCALE GENOMIC DNA]</scope>
</reference>
<evidence type="ECO:0000256" key="4">
    <source>
        <dbReference type="ARBA" id="ARBA00022984"/>
    </source>
</evidence>